<evidence type="ECO:0000256" key="2">
    <source>
        <dbReference type="ARBA" id="ARBA00022723"/>
    </source>
</evidence>
<dbReference type="InterPro" id="IPR050377">
    <property type="entry name" value="Radical_SAM_PqqE_MftC-like"/>
</dbReference>
<dbReference type="GO" id="GO:0046872">
    <property type="term" value="F:metal ion binding"/>
    <property type="evidence" value="ECO:0007669"/>
    <property type="project" value="UniProtKB-KW"/>
</dbReference>
<dbReference type="InterPro" id="IPR058240">
    <property type="entry name" value="rSAM_sf"/>
</dbReference>
<keyword evidence="2" id="KW-0479">Metal-binding</keyword>
<evidence type="ECO:0000313" key="7">
    <source>
        <dbReference type="EMBL" id="NDL60207.1"/>
    </source>
</evidence>
<dbReference type="InterPro" id="IPR023885">
    <property type="entry name" value="4Fe4S-binding_SPASM_dom"/>
</dbReference>
<evidence type="ECO:0000313" key="8">
    <source>
        <dbReference type="Proteomes" id="UP000460435"/>
    </source>
</evidence>
<dbReference type="PANTHER" id="PTHR11228">
    <property type="entry name" value="RADICAL SAM DOMAIN PROTEIN"/>
    <property type="match status" value="1"/>
</dbReference>
<name>A0A7K3MAZ5_9ACTN</name>
<dbReference type="GO" id="GO:0003824">
    <property type="term" value="F:catalytic activity"/>
    <property type="evidence" value="ECO:0007669"/>
    <property type="project" value="InterPro"/>
</dbReference>
<evidence type="ECO:0000256" key="3">
    <source>
        <dbReference type="ARBA" id="ARBA00023004"/>
    </source>
</evidence>
<dbReference type="Gene3D" id="3.20.20.70">
    <property type="entry name" value="Aldolase class I"/>
    <property type="match status" value="1"/>
</dbReference>
<dbReference type="SFLD" id="SFLDF00365">
    <property type="entry name" value="thuricin_CD_(TrnCD-like)"/>
    <property type="match status" value="1"/>
</dbReference>
<organism evidence="7 8">
    <name type="scientific">Phytoactinopolyspora mesophila</name>
    <dbReference type="NCBI Taxonomy" id="2650750"/>
    <lineage>
        <taxon>Bacteria</taxon>
        <taxon>Bacillati</taxon>
        <taxon>Actinomycetota</taxon>
        <taxon>Actinomycetes</taxon>
        <taxon>Jiangellales</taxon>
        <taxon>Jiangellaceae</taxon>
        <taxon>Phytoactinopolyspora</taxon>
    </lineage>
</organism>
<dbReference type="SFLD" id="SFLDS00029">
    <property type="entry name" value="Radical_SAM"/>
    <property type="match status" value="1"/>
</dbReference>
<keyword evidence="8" id="KW-1185">Reference proteome</keyword>
<dbReference type="InterPro" id="IPR007197">
    <property type="entry name" value="rSAM"/>
</dbReference>
<feature type="domain" description="Radical SAM core" evidence="5">
    <location>
        <begin position="22"/>
        <end position="164"/>
    </location>
</feature>
<dbReference type="AlphaFoldDB" id="A0A7K3MAZ5"/>
<dbReference type="Proteomes" id="UP000460435">
    <property type="component" value="Unassembled WGS sequence"/>
</dbReference>
<protein>
    <submittedName>
        <fullName evidence="7">Radical SAM protein</fullName>
    </submittedName>
</protein>
<reference evidence="7 8" key="1">
    <citation type="submission" date="2019-11" db="EMBL/GenBank/DDBJ databases">
        <authorList>
            <person name="Li X.-J."/>
            <person name="Feng X.-M."/>
        </authorList>
    </citation>
    <scope>NUCLEOTIDE SEQUENCE [LARGE SCALE GENOMIC DNA]</scope>
    <source>
        <strain evidence="7 8">XMNu-373</strain>
    </source>
</reference>
<dbReference type="CDD" id="cd01335">
    <property type="entry name" value="Radical_SAM"/>
    <property type="match status" value="1"/>
</dbReference>
<dbReference type="InterPro" id="IPR013785">
    <property type="entry name" value="Aldolase_TIM"/>
</dbReference>
<dbReference type="EMBL" id="WLZY01000010">
    <property type="protein sequence ID" value="NDL60207.1"/>
    <property type="molecule type" value="Genomic_DNA"/>
</dbReference>
<dbReference type="SFLD" id="SFLDG01386">
    <property type="entry name" value="main_SPASM_domain-containing"/>
    <property type="match status" value="1"/>
</dbReference>
<proteinExistence type="predicted"/>
<keyword evidence="3" id="KW-0408">Iron</keyword>
<keyword evidence="4" id="KW-0411">Iron-sulfur</keyword>
<dbReference type="SUPFAM" id="SSF102114">
    <property type="entry name" value="Radical SAM enzymes"/>
    <property type="match status" value="1"/>
</dbReference>
<feature type="domain" description="4Fe4S-binding SPASM" evidence="6">
    <location>
        <begin position="207"/>
        <end position="253"/>
    </location>
</feature>
<dbReference type="PANTHER" id="PTHR11228:SF7">
    <property type="entry name" value="PQQA PEPTIDE CYCLASE"/>
    <property type="match status" value="1"/>
</dbReference>
<dbReference type="SFLD" id="SFLDG01216">
    <property type="entry name" value="thioether_bond_formation_requi"/>
    <property type="match status" value="1"/>
</dbReference>
<comment type="caution">
    <text evidence="7">The sequence shown here is derived from an EMBL/GenBank/DDBJ whole genome shotgun (WGS) entry which is preliminary data.</text>
</comment>
<dbReference type="GO" id="GO:0051536">
    <property type="term" value="F:iron-sulfur cluster binding"/>
    <property type="evidence" value="ECO:0007669"/>
    <property type="project" value="UniProtKB-KW"/>
</dbReference>
<dbReference type="Pfam" id="PF13186">
    <property type="entry name" value="SPASM"/>
    <property type="match status" value="1"/>
</dbReference>
<dbReference type="SFLD" id="SFLDG01067">
    <property type="entry name" value="SPASM/twitch_domain_containing"/>
    <property type="match status" value="1"/>
</dbReference>
<evidence type="ECO:0000259" key="6">
    <source>
        <dbReference type="Pfam" id="PF13186"/>
    </source>
</evidence>
<evidence type="ECO:0000256" key="1">
    <source>
        <dbReference type="ARBA" id="ARBA00022691"/>
    </source>
</evidence>
<evidence type="ECO:0000256" key="4">
    <source>
        <dbReference type="ARBA" id="ARBA00023014"/>
    </source>
</evidence>
<accession>A0A7K3MAZ5</accession>
<sequence>MSAAADVVRPPHHQQLRFVSFEITGRCQLECVHCYADRGPSGTHGRMTTLDWTRLIDEVYDMGVSMVQFIGGEPTLHNDLPDMIEHALARHLAVEVYTNLVHVTPKLWEVFARPGVRLATSWYSDNAKEHAAVTRRSSHSPTRANIAEAVRRSIPIRVGLVGVLKDQRVAKARQVLVDLGVEDIGYDDLRHVGRGAGQPNPDISQLCGHCAQGKLAIGSSGAVWPCVFSRWLPVGNVLVEPLSAILRGSRYLSVVAELDATLTTKLPCVPDMCDPQCGPSCSPACPPSNNCRPVGACVPWYR</sequence>
<gene>
    <name evidence="7" type="ORF">F7O44_24340</name>
</gene>
<keyword evidence="1" id="KW-0949">S-adenosyl-L-methionine</keyword>
<evidence type="ECO:0000259" key="5">
    <source>
        <dbReference type="Pfam" id="PF04055"/>
    </source>
</evidence>
<dbReference type="Pfam" id="PF04055">
    <property type="entry name" value="Radical_SAM"/>
    <property type="match status" value="1"/>
</dbReference>
<dbReference type="RefSeq" id="WP_162452972.1">
    <property type="nucleotide sequence ID" value="NZ_WLZY01000010.1"/>
</dbReference>